<organism evidence="1 2">
    <name type="scientific">Hesseltinella vesiculosa</name>
    <dbReference type="NCBI Taxonomy" id="101127"/>
    <lineage>
        <taxon>Eukaryota</taxon>
        <taxon>Fungi</taxon>
        <taxon>Fungi incertae sedis</taxon>
        <taxon>Mucoromycota</taxon>
        <taxon>Mucoromycotina</taxon>
        <taxon>Mucoromycetes</taxon>
        <taxon>Mucorales</taxon>
        <taxon>Cunninghamellaceae</taxon>
        <taxon>Hesseltinella</taxon>
    </lineage>
</organism>
<dbReference type="SUPFAM" id="SSF52047">
    <property type="entry name" value="RNI-like"/>
    <property type="match status" value="1"/>
</dbReference>
<sequence>MTRIAYLPLEIAQNIGAHLPNSSLVVLCCTCKNLYQTLLPLFYRHVQLSQLYHLPMFIDTLYFNSRLRPSLNQTIRSITLTFTVDTLILDMLSCLCPQATALKVIQAKTDIPAILHPSIVKKYRDLVFPNRVPCPARPLAALFNHPHLTSLTLQWSHDPFSAGHCTVFCSLPRNLLDLSLKPGYHSVSVSVVSMLHQSCPKLQALEIHAESFDSISNRHHLVIAENHSLKRLSLCSEEPWPQPWQWFWFIGKKYAHQLCDLTMKGRNTVTNTDHADMELCYTVFAQQHAASLKSLGLFDLFTGDQFWECMRAQPACRLTHVRLDIPDFFATANSVTRPSRLQVAFQYYKATVCSFQLTLPSPPIHTYPHNGLTQVSEALRELEGCHRLTELTLTVPSLNGVHTDTGTIPVNDLLQRCSQLTRLDLQKSTLFMSPRPSNSYHPLVALHLTRCFLREGFLATAFADLPCIKSFTLDQSVVLLDKPNIFPKDPMYLNLPRAKDIALTIRSLCVDVGREHLHFSFGRITLMHTQNDPHPLTWTASQMGMVDPKGKLIVNIPQSEGPAEQRPQGVRSMSLHLQVLVSSVDSLNFEGSALVKK</sequence>
<dbReference type="SUPFAM" id="SSF81383">
    <property type="entry name" value="F-box domain"/>
    <property type="match status" value="1"/>
</dbReference>
<dbReference type="AlphaFoldDB" id="A0A1X2G2H7"/>
<evidence type="ECO:0000313" key="2">
    <source>
        <dbReference type="Proteomes" id="UP000242146"/>
    </source>
</evidence>
<dbReference type="Proteomes" id="UP000242146">
    <property type="component" value="Unassembled WGS sequence"/>
</dbReference>
<proteinExistence type="predicted"/>
<dbReference type="Gene3D" id="3.80.10.10">
    <property type="entry name" value="Ribonuclease Inhibitor"/>
    <property type="match status" value="1"/>
</dbReference>
<dbReference type="EMBL" id="MCGT01000061">
    <property type="protein sequence ID" value="ORX42895.1"/>
    <property type="molecule type" value="Genomic_DNA"/>
</dbReference>
<keyword evidence="2" id="KW-1185">Reference proteome</keyword>
<reference evidence="1 2" key="1">
    <citation type="submission" date="2016-07" db="EMBL/GenBank/DDBJ databases">
        <title>Pervasive Adenine N6-methylation of Active Genes in Fungi.</title>
        <authorList>
            <consortium name="DOE Joint Genome Institute"/>
            <person name="Mondo S.J."/>
            <person name="Dannebaum R.O."/>
            <person name="Kuo R.C."/>
            <person name="Labutti K."/>
            <person name="Haridas S."/>
            <person name="Kuo A."/>
            <person name="Salamov A."/>
            <person name="Ahrendt S.R."/>
            <person name="Lipzen A."/>
            <person name="Sullivan W."/>
            <person name="Andreopoulos W.B."/>
            <person name="Clum A."/>
            <person name="Lindquist E."/>
            <person name="Daum C."/>
            <person name="Ramamoorthy G.K."/>
            <person name="Gryganskyi A."/>
            <person name="Culley D."/>
            <person name="Magnuson J.K."/>
            <person name="James T.Y."/>
            <person name="O'Malley M.A."/>
            <person name="Stajich J.E."/>
            <person name="Spatafora J.W."/>
            <person name="Visel A."/>
            <person name="Grigoriev I.V."/>
        </authorList>
    </citation>
    <scope>NUCLEOTIDE SEQUENCE [LARGE SCALE GENOMIC DNA]</scope>
    <source>
        <strain evidence="1 2">NRRL 3301</strain>
    </source>
</reference>
<gene>
    <name evidence="1" type="ORF">DM01DRAFT_1387263</name>
</gene>
<name>A0A1X2G2H7_9FUNG</name>
<comment type="caution">
    <text evidence="1">The sequence shown here is derived from an EMBL/GenBank/DDBJ whole genome shotgun (WGS) entry which is preliminary data.</text>
</comment>
<dbReference type="InterPro" id="IPR036047">
    <property type="entry name" value="F-box-like_dom_sf"/>
</dbReference>
<protein>
    <recommendedName>
        <fullName evidence="3">F-box domain-containing protein</fullName>
    </recommendedName>
</protein>
<evidence type="ECO:0000313" key="1">
    <source>
        <dbReference type="EMBL" id="ORX42895.1"/>
    </source>
</evidence>
<dbReference type="InterPro" id="IPR032675">
    <property type="entry name" value="LRR_dom_sf"/>
</dbReference>
<evidence type="ECO:0008006" key="3">
    <source>
        <dbReference type="Google" id="ProtNLM"/>
    </source>
</evidence>
<accession>A0A1X2G2H7</accession>